<proteinExistence type="predicted"/>
<reference evidence="1" key="1">
    <citation type="journal article" date="2023" name="Mol. Phylogenet. Evol.">
        <title>Genome-scale phylogeny and comparative genomics of the fungal order Sordariales.</title>
        <authorList>
            <person name="Hensen N."/>
            <person name="Bonometti L."/>
            <person name="Westerberg I."/>
            <person name="Brannstrom I.O."/>
            <person name="Guillou S."/>
            <person name="Cros-Aarteil S."/>
            <person name="Calhoun S."/>
            <person name="Haridas S."/>
            <person name="Kuo A."/>
            <person name="Mondo S."/>
            <person name="Pangilinan J."/>
            <person name="Riley R."/>
            <person name="LaButti K."/>
            <person name="Andreopoulos B."/>
            <person name="Lipzen A."/>
            <person name="Chen C."/>
            <person name="Yan M."/>
            <person name="Daum C."/>
            <person name="Ng V."/>
            <person name="Clum A."/>
            <person name="Steindorff A."/>
            <person name="Ohm R.A."/>
            <person name="Martin F."/>
            <person name="Silar P."/>
            <person name="Natvig D.O."/>
            <person name="Lalanne C."/>
            <person name="Gautier V."/>
            <person name="Ament-Velasquez S.L."/>
            <person name="Kruys A."/>
            <person name="Hutchinson M.I."/>
            <person name="Powell A.J."/>
            <person name="Barry K."/>
            <person name="Miller A.N."/>
            <person name="Grigoriev I.V."/>
            <person name="Debuchy R."/>
            <person name="Gladieux P."/>
            <person name="Hiltunen Thoren M."/>
            <person name="Johannesson H."/>
        </authorList>
    </citation>
    <scope>NUCLEOTIDE SEQUENCE</scope>
    <source>
        <strain evidence="1">CBS 731.68</strain>
    </source>
</reference>
<evidence type="ECO:0000313" key="1">
    <source>
        <dbReference type="EMBL" id="KAK4129827.1"/>
    </source>
</evidence>
<keyword evidence="2" id="KW-1185">Reference proteome</keyword>
<dbReference type="Proteomes" id="UP001302602">
    <property type="component" value="Unassembled WGS sequence"/>
</dbReference>
<accession>A0AAN6UB81</accession>
<protein>
    <submittedName>
        <fullName evidence="1">Uncharacterized protein</fullName>
    </submittedName>
</protein>
<dbReference type="EMBL" id="MU853223">
    <property type="protein sequence ID" value="KAK4129827.1"/>
    <property type="molecule type" value="Genomic_DNA"/>
</dbReference>
<organism evidence="1 2">
    <name type="scientific">Parathielavia appendiculata</name>
    <dbReference type="NCBI Taxonomy" id="2587402"/>
    <lineage>
        <taxon>Eukaryota</taxon>
        <taxon>Fungi</taxon>
        <taxon>Dikarya</taxon>
        <taxon>Ascomycota</taxon>
        <taxon>Pezizomycotina</taxon>
        <taxon>Sordariomycetes</taxon>
        <taxon>Sordariomycetidae</taxon>
        <taxon>Sordariales</taxon>
        <taxon>Chaetomiaceae</taxon>
        <taxon>Parathielavia</taxon>
    </lineage>
</organism>
<dbReference type="AlphaFoldDB" id="A0AAN6UB81"/>
<reference evidence="1" key="2">
    <citation type="submission" date="2023-05" db="EMBL/GenBank/DDBJ databases">
        <authorList>
            <consortium name="Lawrence Berkeley National Laboratory"/>
            <person name="Steindorff A."/>
            <person name="Hensen N."/>
            <person name="Bonometti L."/>
            <person name="Westerberg I."/>
            <person name="Brannstrom I.O."/>
            <person name="Guillou S."/>
            <person name="Cros-Aarteil S."/>
            <person name="Calhoun S."/>
            <person name="Haridas S."/>
            <person name="Kuo A."/>
            <person name="Mondo S."/>
            <person name="Pangilinan J."/>
            <person name="Riley R."/>
            <person name="Labutti K."/>
            <person name="Andreopoulos B."/>
            <person name="Lipzen A."/>
            <person name="Chen C."/>
            <person name="Yanf M."/>
            <person name="Daum C."/>
            <person name="Ng V."/>
            <person name="Clum A."/>
            <person name="Ohm R."/>
            <person name="Martin F."/>
            <person name="Silar P."/>
            <person name="Natvig D."/>
            <person name="Lalanne C."/>
            <person name="Gautier V."/>
            <person name="Ament-Velasquez S.L."/>
            <person name="Kruys A."/>
            <person name="Hutchinson M.I."/>
            <person name="Powell A.J."/>
            <person name="Barry K."/>
            <person name="Miller A.N."/>
            <person name="Grigoriev I.V."/>
            <person name="Debuchy R."/>
            <person name="Gladieux P."/>
            <person name="Thoren M.H."/>
            <person name="Johannesson H."/>
        </authorList>
    </citation>
    <scope>NUCLEOTIDE SEQUENCE</scope>
    <source>
        <strain evidence="1">CBS 731.68</strain>
    </source>
</reference>
<gene>
    <name evidence="1" type="ORF">N657DRAFT_630627</name>
</gene>
<sequence>MDDSINDLSVLDSERTNAVQQALGRLLAMEVAEASYSNILDGLPTIKIWRESHLKQHGHPVFELNHRSLCPRIVERIRAFRQHFNPLQLSFTPACTCMGSMRELTSTAFTKNDETSSLERQTTILDRPPFGSATDIDQYPNGVADMVRYWAGARIFGGVVLFDRGPSGTEASLVQANCE</sequence>
<dbReference type="GeneID" id="87827758"/>
<dbReference type="RefSeq" id="XP_062653598.1">
    <property type="nucleotide sequence ID" value="XM_062790989.1"/>
</dbReference>
<comment type="caution">
    <text evidence="1">The sequence shown here is derived from an EMBL/GenBank/DDBJ whole genome shotgun (WGS) entry which is preliminary data.</text>
</comment>
<name>A0AAN6UB81_9PEZI</name>
<evidence type="ECO:0000313" key="2">
    <source>
        <dbReference type="Proteomes" id="UP001302602"/>
    </source>
</evidence>